<dbReference type="PIRSF" id="PIRSF003128">
    <property type="entry name" value="RecN"/>
    <property type="match status" value="1"/>
</dbReference>
<evidence type="ECO:0000259" key="9">
    <source>
        <dbReference type="Pfam" id="PF02463"/>
    </source>
</evidence>
<keyword evidence="6" id="KW-0067">ATP-binding</keyword>
<dbReference type="PANTHER" id="PTHR11059">
    <property type="entry name" value="DNA REPAIR PROTEIN RECN"/>
    <property type="match status" value="1"/>
</dbReference>
<comment type="function">
    <text evidence="1">May be involved in recombinational repair of damaged DNA.</text>
</comment>
<evidence type="ECO:0000256" key="5">
    <source>
        <dbReference type="ARBA" id="ARBA00022763"/>
    </source>
</evidence>
<keyword evidence="7" id="KW-0234">DNA repair</keyword>
<dbReference type="InterPro" id="IPR027417">
    <property type="entry name" value="P-loop_NTPase"/>
</dbReference>
<evidence type="ECO:0000256" key="6">
    <source>
        <dbReference type="ARBA" id="ARBA00022840"/>
    </source>
</evidence>
<evidence type="ECO:0000256" key="8">
    <source>
        <dbReference type="ARBA" id="ARBA00033408"/>
    </source>
</evidence>
<proteinExistence type="inferred from homology"/>
<dbReference type="InterPro" id="IPR003395">
    <property type="entry name" value="RecF/RecN/SMC_N"/>
</dbReference>
<comment type="similarity">
    <text evidence="2">Belongs to the RecN family.</text>
</comment>
<dbReference type="CDD" id="cd03241">
    <property type="entry name" value="ABC_RecN"/>
    <property type="match status" value="2"/>
</dbReference>
<keyword evidence="5" id="KW-0227">DNA damage</keyword>
<dbReference type="NCBIfam" id="TIGR00634">
    <property type="entry name" value="recN"/>
    <property type="match status" value="1"/>
</dbReference>
<evidence type="ECO:0000256" key="4">
    <source>
        <dbReference type="ARBA" id="ARBA00022741"/>
    </source>
</evidence>
<gene>
    <name evidence="10" type="ORF">MGWOODY_XGa1146</name>
</gene>
<sequence length="559" mass="62122">MITWIDVRDFLIVRHVEISFDGGLTVITGETGAGKSIIVDALTILLGDRTSGDIIRPGSEQCEVQAGFDLSNNPAAQLWLKGQEIDIDSSECTLRRIVSHKKSSRGFIQGRPVPISSLRELGQLLVDVHGQHEYHQLLKKTIQRKTLDAFAGTLDEVHVLEICFDRLSTATTHLEELRAKADDSAQREDYLRHQVDELTALAPEPDELESLDSAHSRLSHTRELAEGTWQVLHELEEGEDDTVLVLVGRVSDRLAELSKFDTRLANSASQLQDITTLLSDAVNDIRRCHVDYELDPEEFQRLDSRLTLLHDAARKYKVRPEQLRDLLERLSGELESITTEEQRILEVEQQISALITDYDALASRISQGRAQSAAKLADAVTRQLADLGLEQAKFSVDLNPIETTSRTRYGAENVNFAVRTIPEMPFAPLDQVASGGELSRISLAIQVVTAEIDSVPSCIYDEVDIGIGGRIAEIVGSKLRLLGSQRQILCITHLPQVAVQGHGHLHVTKTDDAEVEIYTLDPALRTDEIARMLGGIEITQQTLAHAEEMLQRVTESSLR</sequence>
<dbReference type="Gene3D" id="3.40.50.300">
    <property type="entry name" value="P-loop containing nucleotide triphosphate hydrolases"/>
    <property type="match status" value="2"/>
</dbReference>
<dbReference type="GO" id="GO:0005524">
    <property type="term" value="F:ATP binding"/>
    <property type="evidence" value="ECO:0007669"/>
    <property type="project" value="UniProtKB-KW"/>
</dbReference>
<dbReference type="GO" id="GO:0043590">
    <property type="term" value="C:bacterial nucleoid"/>
    <property type="evidence" value="ECO:0007669"/>
    <property type="project" value="TreeGrafter"/>
</dbReference>
<evidence type="ECO:0000256" key="7">
    <source>
        <dbReference type="ARBA" id="ARBA00023204"/>
    </source>
</evidence>
<evidence type="ECO:0000256" key="2">
    <source>
        <dbReference type="ARBA" id="ARBA00009441"/>
    </source>
</evidence>
<protein>
    <recommendedName>
        <fullName evidence="3">DNA repair protein RecN</fullName>
    </recommendedName>
    <alternativeName>
        <fullName evidence="8">Recombination protein N</fullName>
    </alternativeName>
</protein>
<dbReference type="GO" id="GO:0006310">
    <property type="term" value="P:DNA recombination"/>
    <property type="evidence" value="ECO:0007669"/>
    <property type="project" value="InterPro"/>
</dbReference>
<evidence type="ECO:0000313" key="10">
    <source>
        <dbReference type="EMBL" id="CUS52200.1"/>
    </source>
</evidence>
<feature type="domain" description="RecF/RecN/SMC N-terminal" evidence="9">
    <location>
        <begin position="5"/>
        <end position="512"/>
    </location>
</feature>
<organism evidence="10">
    <name type="scientific">hydrothermal vent metagenome</name>
    <dbReference type="NCBI Taxonomy" id="652676"/>
    <lineage>
        <taxon>unclassified sequences</taxon>
        <taxon>metagenomes</taxon>
        <taxon>ecological metagenomes</taxon>
    </lineage>
</organism>
<evidence type="ECO:0000256" key="3">
    <source>
        <dbReference type="ARBA" id="ARBA00021315"/>
    </source>
</evidence>
<dbReference type="PANTHER" id="PTHR11059:SF0">
    <property type="entry name" value="DNA REPAIR PROTEIN RECN"/>
    <property type="match status" value="1"/>
</dbReference>
<dbReference type="AlphaFoldDB" id="A0A160TUK6"/>
<name>A0A160TUK6_9ZZZZ</name>
<dbReference type="InterPro" id="IPR004604">
    <property type="entry name" value="DNA_recomb/repair_RecN"/>
</dbReference>
<dbReference type="SUPFAM" id="SSF52540">
    <property type="entry name" value="P-loop containing nucleoside triphosphate hydrolases"/>
    <property type="match status" value="2"/>
</dbReference>
<dbReference type="GO" id="GO:0009432">
    <property type="term" value="P:SOS response"/>
    <property type="evidence" value="ECO:0007669"/>
    <property type="project" value="TreeGrafter"/>
</dbReference>
<dbReference type="NCBIfam" id="NF008121">
    <property type="entry name" value="PRK10869.1"/>
    <property type="match status" value="1"/>
</dbReference>
<keyword evidence="4" id="KW-0547">Nucleotide-binding</keyword>
<dbReference type="Pfam" id="PF02463">
    <property type="entry name" value="SMC_N"/>
    <property type="match status" value="1"/>
</dbReference>
<evidence type="ECO:0000256" key="1">
    <source>
        <dbReference type="ARBA" id="ARBA00003618"/>
    </source>
</evidence>
<dbReference type="GO" id="GO:0006281">
    <property type="term" value="P:DNA repair"/>
    <property type="evidence" value="ECO:0007669"/>
    <property type="project" value="UniProtKB-KW"/>
</dbReference>
<accession>A0A160TUK6</accession>
<reference evidence="10" key="1">
    <citation type="submission" date="2015-10" db="EMBL/GenBank/DDBJ databases">
        <authorList>
            <person name="Gilbert D.G."/>
        </authorList>
    </citation>
    <scope>NUCLEOTIDE SEQUENCE</scope>
</reference>
<dbReference type="EMBL" id="CZRL01000077">
    <property type="protein sequence ID" value="CUS52200.1"/>
    <property type="molecule type" value="Genomic_DNA"/>
</dbReference>
<dbReference type="FunFam" id="3.40.50.300:FF:000319">
    <property type="entry name" value="DNA repair protein RecN"/>
    <property type="match status" value="1"/>
</dbReference>